<keyword evidence="1" id="KW-0472">Membrane</keyword>
<protein>
    <submittedName>
        <fullName evidence="2">Uncharacterized protein</fullName>
    </submittedName>
</protein>
<accession>A0AA44DKT7</accession>
<dbReference type="EMBL" id="JABAFD010000004">
    <property type="protein sequence ID" value="NME09462.1"/>
    <property type="molecule type" value="Genomic_DNA"/>
</dbReference>
<dbReference type="AlphaFoldDB" id="A0AA44DKT7"/>
<organism evidence="2 3">
    <name type="scientific">Paraclostridium bifermentans</name>
    <name type="common">Clostridium bifermentans</name>
    <dbReference type="NCBI Taxonomy" id="1490"/>
    <lineage>
        <taxon>Bacteria</taxon>
        <taxon>Bacillati</taxon>
        <taxon>Bacillota</taxon>
        <taxon>Clostridia</taxon>
        <taxon>Peptostreptococcales</taxon>
        <taxon>Peptostreptococcaceae</taxon>
        <taxon>Paraclostridium</taxon>
    </lineage>
</organism>
<sequence>MKFTQKQFDDLKETLGKDNSGLNTKSVLNDLVIIGVLTASIGTAIVSSKIISKHKSYFPDSQI</sequence>
<feature type="transmembrane region" description="Helical" evidence="1">
    <location>
        <begin position="31"/>
        <end position="51"/>
    </location>
</feature>
<comment type="caution">
    <text evidence="2">The sequence shown here is derived from an EMBL/GenBank/DDBJ whole genome shotgun (WGS) entry which is preliminary data.</text>
</comment>
<evidence type="ECO:0000313" key="3">
    <source>
        <dbReference type="Proteomes" id="UP000573963"/>
    </source>
</evidence>
<name>A0AA44DKT7_PARBF</name>
<reference evidence="2 3" key="1">
    <citation type="submission" date="2020-04" db="EMBL/GenBank/DDBJ databases">
        <authorList>
            <person name="Hitch T.C.A."/>
            <person name="Wylensek D."/>
            <person name="Clavel T."/>
        </authorList>
    </citation>
    <scope>NUCLEOTIDE SEQUENCE [LARGE SCALE GENOMIC DNA]</scope>
    <source>
        <strain evidence="2 3">Med78_4-601-WT-2</strain>
    </source>
</reference>
<dbReference type="RefSeq" id="WP_168932102.1">
    <property type="nucleotide sequence ID" value="NZ_JABAFD010000004.1"/>
</dbReference>
<dbReference type="Proteomes" id="UP000573963">
    <property type="component" value="Unassembled WGS sequence"/>
</dbReference>
<proteinExistence type="predicted"/>
<evidence type="ECO:0000256" key="1">
    <source>
        <dbReference type="SAM" id="Phobius"/>
    </source>
</evidence>
<evidence type="ECO:0000313" key="2">
    <source>
        <dbReference type="EMBL" id="NME09462.1"/>
    </source>
</evidence>
<keyword evidence="1" id="KW-1133">Transmembrane helix</keyword>
<keyword evidence="1" id="KW-0812">Transmembrane</keyword>
<gene>
    <name evidence="2" type="ORF">HF875_08015</name>
</gene>